<comment type="caution">
    <text evidence="1">The sequence shown here is derived from an EMBL/GenBank/DDBJ whole genome shotgun (WGS) entry which is preliminary data.</text>
</comment>
<dbReference type="EMBL" id="CM037629">
    <property type="protein sequence ID" value="KAH7990858.1"/>
    <property type="molecule type" value="Genomic_DNA"/>
</dbReference>
<name>A0ACB8EEN4_9SAUR</name>
<reference evidence="1" key="1">
    <citation type="submission" date="2021-08" db="EMBL/GenBank/DDBJ databases">
        <title>The first chromosome-level gecko genome reveals the dynamic sex chromosomes of Neotropical dwarf geckos (Sphaerodactylidae: Sphaerodactylus).</title>
        <authorList>
            <person name="Pinto B.J."/>
            <person name="Keating S.E."/>
            <person name="Gamble T."/>
        </authorList>
    </citation>
    <scope>NUCLEOTIDE SEQUENCE</scope>
    <source>
        <strain evidence="1">TG3544</strain>
    </source>
</reference>
<keyword evidence="2" id="KW-1185">Reference proteome</keyword>
<protein>
    <submittedName>
        <fullName evidence="1">Uncharacterized protein</fullName>
    </submittedName>
</protein>
<sequence>MEFVVSHDEFFHEKLECFLQNKPFPSLRLSGSSSSLGETTPQGHFQMQQAIASPSDHPPSAKSYLVKNVDKGDAKQEQQNLRNEIEQEGETQNQTPEKDLKESFLALPEQEQLEIIKRLEILKCDLIRSKNGQTETLQPTQALRDPSSNKASTNPEPLPSKGPNALDEAPQTLHQVPNDKLSCEIELDSHLSRALFYELHAEREIMGPGAG</sequence>
<organism evidence="1 2">
    <name type="scientific">Sphaerodactylus townsendi</name>
    <dbReference type="NCBI Taxonomy" id="933632"/>
    <lineage>
        <taxon>Eukaryota</taxon>
        <taxon>Metazoa</taxon>
        <taxon>Chordata</taxon>
        <taxon>Craniata</taxon>
        <taxon>Vertebrata</taxon>
        <taxon>Euteleostomi</taxon>
        <taxon>Lepidosauria</taxon>
        <taxon>Squamata</taxon>
        <taxon>Bifurcata</taxon>
        <taxon>Gekkota</taxon>
        <taxon>Sphaerodactylidae</taxon>
        <taxon>Sphaerodactylus</taxon>
    </lineage>
</organism>
<evidence type="ECO:0000313" key="2">
    <source>
        <dbReference type="Proteomes" id="UP000827872"/>
    </source>
</evidence>
<gene>
    <name evidence="1" type="ORF">K3G42_012166</name>
</gene>
<dbReference type="Proteomes" id="UP000827872">
    <property type="component" value="Linkage Group LG16"/>
</dbReference>
<accession>A0ACB8EEN4</accession>
<evidence type="ECO:0000313" key="1">
    <source>
        <dbReference type="EMBL" id="KAH7990858.1"/>
    </source>
</evidence>
<proteinExistence type="predicted"/>